<name>A0ABD1UB79_9LAMI</name>
<dbReference type="AlphaFoldDB" id="A0ABD1UB79"/>
<evidence type="ECO:0000313" key="1">
    <source>
        <dbReference type="EMBL" id="KAL2521883.1"/>
    </source>
</evidence>
<dbReference type="EMBL" id="JBFOLJ010000007">
    <property type="protein sequence ID" value="KAL2521883.1"/>
    <property type="molecule type" value="Genomic_DNA"/>
</dbReference>
<evidence type="ECO:0000313" key="2">
    <source>
        <dbReference type="Proteomes" id="UP001604277"/>
    </source>
</evidence>
<reference evidence="2" key="1">
    <citation type="submission" date="2024-07" db="EMBL/GenBank/DDBJ databases">
        <title>Two chromosome-level genome assemblies of Korean endemic species Abeliophyllum distichum and Forsythia ovata (Oleaceae).</title>
        <authorList>
            <person name="Jang H."/>
        </authorList>
    </citation>
    <scope>NUCLEOTIDE SEQUENCE [LARGE SCALE GENOMIC DNA]</scope>
</reference>
<dbReference type="Proteomes" id="UP001604277">
    <property type="component" value="Unassembled WGS sequence"/>
</dbReference>
<comment type="caution">
    <text evidence="1">The sequence shown here is derived from an EMBL/GenBank/DDBJ whole genome shotgun (WGS) entry which is preliminary data.</text>
</comment>
<keyword evidence="2" id="KW-1185">Reference proteome</keyword>
<organism evidence="1 2">
    <name type="scientific">Forsythia ovata</name>
    <dbReference type="NCBI Taxonomy" id="205694"/>
    <lineage>
        <taxon>Eukaryota</taxon>
        <taxon>Viridiplantae</taxon>
        <taxon>Streptophyta</taxon>
        <taxon>Embryophyta</taxon>
        <taxon>Tracheophyta</taxon>
        <taxon>Spermatophyta</taxon>
        <taxon>Magnoliopsida</taxon>
        <taxon>eudicotyledons</taxon>
        <taxon>Gunneridae</taxon>
        <taxon>Pentapetalae</taxon>
        <taxon>asterids</taxon>
        <taxon>lamiids</taxon>
        <taxon>Lamiales</taxon>
        <taxon>Oleaceae</taxon>
        <taxon>Forsythieae</taxon>
        <taxon>Forsythia</taxon>
    </lineage>
</organism>
<gene>
    <name evidence="1" type="ORF">Fot_25806</name>
</gene>
<sequence length="103" mass="10639">MVILGLPSNLSTSSVVAVYMLGCFAGQKQVELGGHAQLLKMVGQAQRSVRRVVEHGAVVGKCAVGGARRSGGSVRSVWSTARRVVPGEGAAFTTGIQSPFSVK</sequence>
<proteinExistence type="predicted"/>
<accession>A0ABD1UB79</accession>
<protein>
    <submittedName>
        <fullName evidence="1">Uncharacterized protein</fullName>
    </submittedName>
</protein>